<proteinExistence type="predicted"/>
<sequence length="94" mass="10587">MWIEVDVSKNPTLRVKMVAPRMANKCKYSIANSTQRGTATFHQRFSSSISKPFIYIAPGVSINPHRLSYAYNFLSMPCISRKSFSLGLAWSLAL</sequence>
<comment type="caution">
    <text evidence="1">The sequence shown here is derived from an EMBL/GenBank/DDBJ whole genome shotgun (WGS) entry which is preliminary data.</text>
</comment>
<dbReference type="EMBL" id="BPLQ01011796">
    <property type="protein sequence ID" value="GIY60417.1"/>
    <property type="molecule type" value="Genomic_DNA"/>
</dbReference>
<dbReference type="Proteomes" id="UP001054837">
    <property type="component" value="Unassembled WGS sequence"/>
</dbReference>
<organism evidence="1 2">
    <name type="scientific">Caerostris darwini</name>
    <dbReference type="NCBI Taxonomy" id="1538125"/>
    <lineage>
        <taxon>Eukaryota</taxon>
        <taxon>Metazoa</taxon>
        <taxon>Ecdysozoa</taxon>
        <taxon>Arthropoda</taxon>
        <taxon>Chelicerata</taxon>
        <taxon>Arachnida</taxon>
        <taxon>Araneae</taxon>
        <taxon>Araneomorphae</taxon>
        <taxon>Entelegynae</taxon>
        <taxon>Araneoidea</taxon>
        <taxon>Araneidae</taxon>
        <taxon>Caerostris</taxon>
    </lineage>
</organism>
<name>A0AAV4URM3_9ARAC</name>
<reference evidence="1 2" key="1">
    <citation type="submission" date="2021-06" db="EMBL/GenBank/DDBJ databases">
        <title>Caerostris darwini draft genome.</title>
        <authorList>
            <person name="Kono N."/>
            <person name="Arakawa K."/>
        </authorList>
    </citation>
    <scope>NUCLEOTIDE SEQUENCE [LARGE SCALE GENOMIC DNA]</scope>
</reference>
<protein>
    <submittedName>
        <fullName evidence="1">Uncharacterized protein</fullName>
    </submittedName>
</protein>
<accession>A0AAV4URM3</accession>
<evidence type="ECO:0000313" key="2">
    <source>
        <dbReference type="Proteomes" id="UP001054837"/>
    </source>
</evidence>
<evidence type="ECO:0000313" key="1">
    <source>
        <dbReference type="EMBL" id="GIY60417.1"/>
    </source>
</evidence>
<keyword evidence="2" id="KW-1185">Reference proteome</keyword>
<dbReference type="AlphaFoldDB" id="A0AAV4URM3"/>
<gene>
    <name evidence="1" type="ORF">CDAR_577601</name>
</gene>